<protein>
    <submittedName>
        <fullName evidence="2">Uncharacterized protein</fullName>
    </submittedName>
</protein>
<evidence type="ECO:0000313" key="2">
    <source>
        <dbReference type="EMBL" id="EHC56511.1"/>
    </source>
</evidence>
<gene>
    <name evidence="2" type="ORF">LTSEINV_3063</name>
</gene>
<dbReference type="AlphaFoldDB" id="G5NEE6"/>
<feature type="region of interest" description="Disordered" evidence="1">
    <location>
        <begin position="1"/>
        <end position="27"/>
    </location>
</feature>
<dbReference type="BioCyc" id="SENT913075:G120P-1542-MONOMER"/>
<evidence type="ECO:0000313" key="3">
    <source>
        <dbReference type="Proteomes" id="UP000003532"/>
    </source>
</evidence>
<evidence type="ECO:0000256" key="1">
    <source>
        <dbReference type="SAM" id="MobiDB-lite"/>
    </source>
</evidence>
<name>G5NEE6_SALET</name>
<sequence>MLILSNPVPGVDFIEPGTGGTGPDGDIEHHTEITFQE</sequence>
<dbReference type="PATRIC" id="fig|913075.3.peg.2355"/>
<organism evidence="2 3">
    <name type="scientific">Salmonella enterica subsp. enterica serovar Inverness str. R8-3668</name>
    <dbReference type="NCBI Taxonomy" id="913075"/>
    <lineage>
        <taxon>Bacteria</taxon>
        <taxon>Pseudomonadati</taxon>
        <taxon>Pseudomonadota</taxon>
        <taxon>Gammaproteobacteria</taxon>
        <taxon>Enterobacterales</taxon>
        <taxon>Enterobacteriaceae</taxon>
        <taxon>Salmonella</taxon>
    </lineage>
</organism>
<dbReference type="EMBL" id="AFCO01000998">
    <property type="protein sequence ID" value="EHC56511.1"/>
    <property type="molecule type" value="Genomic_DNA"/>
</dbReference>
<comment type="caution">
    <text evidence="2">The sequence shown here is derived from an EMBL/GenBank/DDBJ whole genome shotgun (WGS) entry which is preliminary data.</text>
</comment>
<reference evidence="2 3" key="1">
    <citation type="journal article" date="2011" name="BMC Genomics">
        <title>Genome sequencing reveals diversification of virulence factor content and possible host adaptation in distinct subpopulations of Salmonella enterica.</title>
        <authorList>
            <person name="den Bakker H.C."/>
            <person name="Moreno Switt A.I."/>
            <person name="Govoni G."/>
            <person name="Cummings C.A."/>
            <person name="Ranieri M.L."/>
            <person name="Degoricija L."/>
            <person name="Hoelzer K."/>
            <person name="Rodriguez-Rivera L.D."/>
            <person name="Brown S."/>
            <person name="Bolchacova E."/>
            <person name="Furtado M.R."/>
            <person name="Wiedmann M."/>
        </authorList>
    </citation>
    <scope>NUCLEOTIDE SEQUENCE [LARGE SCALE GENOMIC DNA]</scope>
    <source>
        <strain evidence="2 3">R8-3668</strain>
    </source>
</reference>
<dbReference type="Proteomes" id="UP000003532">
    <property type="component" value="Unassembled WGS sequence"/>
</dbReference>
<accession>G5NEE6</accession>
<proteinExistence type="predicted"/>